<dbReference type="SUPFAM" id="SSF52540">
    <property type="entry name" value="P-loop containing nucleoside triphosphate hydrolases"/>
    <property type="match status" value="1"/>
</dbReference>
<evidence type="ECO:0000313" key="7">
    <source>
        <dbReference type="EMBL" id="RCV06132.1"/>
    </source>
</evidence>
<dbReference type="Gene3D" id="3.40.50.300">
    <property type="entry name" value="P-loop containing nucleotide triphosphate hydrolases"/>
    <property type="match status" value="1"/>
</dbReference>
<dbReference type="Pfam" id="PF02841">
    <property type="entry name" value="GBP_C"/>
    <property type="match status" value="1"/>
</dbReference>
<proteinExistence type="inferred from homology"/>
<dbReference type="InterPro" id="IPR015894">
    <property type="entry name" value="Guanylate-bd_N"/>
</dbReference>
<name>A0A368PKF1_SETIT</name>
<dbReference type="CDD" id="cd01851">
    <property type="entry name" value="GBP"/>
    <property type="match status" value="1"/>
</dbReference>
<dbReference type="Pfam" id="PF02263">
    <property type="entry name" value="GBP"/>
    <property type="match status" value="1"/>
</dbReference>
<evidence type="ECO:0000256" key="2">
    <source>
        <dbReference type="ARBA" id="ARBA00022801"/>
    </source>
</evidence>
<dbReference type="EMBL" id="CM003528">
    <property type="protein sequence ID" value="RCV06132.1"/>
    <property type="molecule type" value="Genomic_DNA"/>
</dbReference>
<evidence type="ECO:0000256" key="5">
    <source>
        <dbReference type="SAM" id="MobiDB-lite"/>
    </source>
</evidence>
<keyword evidence="1" id="KW-0547">Nucleotide-binding</keyword>
<keyword evidence="3" id="KW-0342">GTP-binding</keyword>
<organism evidence="7">
    <name type="scientific">Setaria italica</name>
    <name type="common">Foxtail millet</name>
    <name type="synonym">Panicum italicum</name>
    <dbReference type="NCBI Taxonomy" id="4555"/>
    <lineage>
        <taxon>Eukaryota</taxon>
        <taxon>Viridiplantae</taxon>
        <taxon>Streptophyta</taxon>
        <taxon>Embryophyta</taxon>
        <taxon>Tracheophyta</taxon>
        <taxon>Spermatophyta</taxon>
        <taxon>Magnoliopsida</taxon>
        <taxon>Liliopsida</taxon>
        <taxon>Poales</taxon>
        <taxon>Poaceae</taxon>
        <taxon>PACMAD clade</taxon>
        <taxon>Panicoideae</taxon>
        <taxon>Panicodae</taxon>
        <taxon>Paniceae</taxon>
        <taxon>Cenchrinae</taxon>
        <taxon>Setaria</taxon>
    </lineage>
</organism>
<dbReference type="InterPro" id="IPR027417">
    <property type="entry name" value="P-loop_NTPase"/>
</dbReference>
<dbReference type="OrthoDB" id="2135133at2759"/>
<dbReference type="InterPro" id="IPR030386">
    <property type="entry name" value="G_GB1_RHD3_dom"/>
</dbReference>
<dbReference type="PANTHER" id="PTHR10751">
    <property type="entry name" value="GUANYLATE BINDING PROTEIN"/>
    <property type="match status" value="1"/>
</dbReference>
<feature type="compositionally biased region" description="Low complexity" evidence="5">
    <location>
        <begin position="20"/>
        <end position="56"/>
    </location>
</feature>
<evidence type="ECO:0000256" key="4">
    <source>
        <dbReference type="PROSITE-ProRule" id="PRU01052"/>
    </source>
</evidence>
<comment type="similarity">
    <text evidence="4">Belongs to the TRAFAC class dynamin-like GTPase superfamily. GB1/RHD3 GTPase family.</text>
</comment>
<reference evidence="7" key="2">
    <citation type="submission" date="2015-07" db="EMBL/GenBank/DDBJ databases">
        <authorList>
            <person name="Noorani M."/>
        </authorList>
    </citation>
    <scope>NUCLEOTIDE SEQUENCE</scope>
    <source>
        <strain evidence="7">Yugu1</strain>
    </source>
</reference>
<feature type="region of interest" description="Disordered" evidence="5">
    <location>
        <begin position="1"/>
        <end position="61"/>
    </location>
</feature>
<evidence type="ECO:0000256" key="1">
    <source>
        <dbReference type="ARBA" id="ARBA00022741"/>
    </source>
</evidence>
<reference evidence="7" key="1">
    <citation type="journal article" date="2012" name="Nat. Biotechnol.">
        <title>Reference genome sequence of the model plant Setaria.</title>
        <authorList>
            <person name="Bennetzen J.L."/>
            <person name="Schmutz J."/>
            <person name="Wang H."/>
            <person name="Percifield R."/>
            <person name="Hawkins J."/>
            <person name="Pontaroli A.C."/>
            <person name="Estep M."/>
            <person name="Feng L."/>
            <person name="Vaughn J.N."/>
            <person name="Grimwood J."/>
            <person name="Jenkins J."/>
            <person name="Barry K."/>
            <person name="Lindquist E."/>
            <person name="Hellsten U."/>
            <person name="Deshpande S."/>
            <person name="Wang X."/>
            <person name="Wu X."/>
            <person name="Mitros T."/>
            <person name="Triplett J."/>
            <person name="Yang X."/>
            <person name="Ye C.Y."/>
            <person name="Mauro-Herrera M."/>
            <person name="Wang L."/>
            <person name="Li P."/>
            <person name="Sharma M."/>
            <person name="Sharma R."/>
            <person name="Ronald P.C."/>
            <person name="Panaud O."/>
            <person name="Kellogg E.A."/>
            <person name="Brutnell T.P."/>
            <person name="Doust A.N."/>
            <person name="Tuskan G.A."/>
            <person name="Rokhsar D."/>
            <person name="Devos K.M."/>
        </authorList>
    </citation>
    <scope>NUCLEOTIDE SEQUENCE [LARGE SCALE GENOMIC DNA]</scope>
    <source>
        <strain evidence="7">Yugu1</strain>
    </source>
</reference>
<gene>
    <name evidence="7" type="ORF">SETIT_1G138800v2</name>
</gene>
<protein>
    <recommendedName>
        <fullName evidence="6">GB1/RHD3-type G domain-containing protein</fullName>
    </recommendedName>
</protein>
<evidence type="ECO:0000259" key="6">
    <source>
        <dbReference type="PROSITE" id="PS51715"/>
    </source>
</evidence>
<dbReference type="Gene3D" id="1.20.1000.10">
    <property type="entry name" value="Guanylate-binding protein, C-terminal domain"/>
    <property type="match status" value="1"/>
</dbReference>
<evidence type="ECO:0000256" key="3">
    <source>
        <dbReference type="ARBA" id="ARBA00023134"/>
    </source>
</evidence>
<keyword evidence="2" id="KW-0378">Hydrolase</keyword>
<accession>A0A368PKF1</accession>
<sequence>MMQMLGLRGSASKDRGRGGDASPSSSSAAAGGAGTPRSPWTPASASSPRSPFAAEAGGEGGGGRPLRLVYCDERGRFRMDPEALAALQLVKGPVGVVSVCGRARQGKSFILNQLLGRSSGFLVASTHRPCTKGLWMWSAPIKRTALDGTEYSLLLLDSEGIDAYDQTGTYSIQIFSLAVLLSSMFIYNQMGGIDEAALDRLSLVTEMTKHIRVRANGGRSTASELGQFSPIFIWLLRDFYLDLVENDRKITPRDYLEIALRPLEGRGKDISSKNEIRESIRSLFPDRECFTLVRPLNNENELQRLDQIPLEKLRTEFQAGLDELTRFIFERTRPKQVAGTIMTGPVLAGVTQSFLDALNNGAVPTISSSWQSVEEAECRRAYDSAAEIYMSSFGHSRLAEEDALRDAHEAALRKALDAYNAAAVGTGISRAHYEKVLNNFCRKAFQDYKKNAFLEADKQCSNAIQNMEKKIRAACTAPGVKVSAVIQVLEASLAEYETSCTAPAKWRMLAAFLRQWFVLPLSFRNFMPIPCYLFGLVPFRRPQSSMFVSPAYVLSNSMLFVQR</sequence>
<dbReference type="GO" id="GO:0003924">
    <property type="term" value="F:GTPase activity"/>
    <property type="evidence" value="ECO:0007669"/>
    <property type="project" value="InterPro"/>
</dbReference>
<dbReference type="GO" id="GO:0005525">
    <property type="term" value="F:GTP binding"/>
    <property type="evidence" value="ECO:0007669"/>
    <property type="project" value="UniProtKB-KW"/>
</dbReference>
<feature type="domain" description="GB1/RHD3-type G" evidence="6">
    <location>
        <begin position="91"/>
        <end position="333"/>
    </location>
</feature>
<dbReference type="FunFam" id="3.40.50.300:FF:000723">
    <property type="entry name" value="Guanylate-binding family protein"/>
    <property type="match status" value="1"/>
</dbReference>
<dbReference type="InterPro" id="IPR036543">
    <property type="entry name" value="Guanylate-bd_C_sf"/>
</dbReference>
<dbReference type="SUPFAM" id="SSF48340">
    <property type="entry name" value="Interferon-induced guanylate-binding protein 1 (GBP1), C-terminal domain"/>
    <property type="match status" value="1"/>
</dbReference>
<dbReference type="AlphaFoldDB" id="A0A368PKF1"/>
<dbReference type="PROSITE" id="PS51715">
    <property type="entry name" value="G_GB1_RHD3"/>
    <property type="match status" value="1"/>
</dbReference>
<dbReference type="InterPro" id="IPR003191">
    <property type="entry name" value="Guanylate-bd/ATL_C"/>
</dbReference>